<dbReference type="OrthoDB" id="7763457at2759"/>
<dbReference type="AlphaFoldDB" id="A0A6I8U801"/>
<gene>
    <name evidence="1" type="primary">110675453</name>
</gene>
<sequence>MNRIIYNHYSHGISYSFQQNAEDCADQFSSMATSLPNQLTKFGTCLKTSVDMVPTIVAPVQEIFELVRKDFISLNKQLNICAGSSINCITQYFMTIDMELNSIMSGITMAGSMLTYHLSDSRERNSLCADLVSYNCEDLNEGLMRDFQRCIYPPV</sequence>
<organism evidence="1 2">
    <name type="scientific">Aedes aegypti</name>
    <name type="common">Yellowfever mosquito</name>
    <name type="synonym">Culex aegypti</name>
    <dbReference type="NCBI Taxonomy" id="7159"/>
    <lineage>
        <taxon>Eukaryota</taxon>
        <taxon>Metazoa</taxon>
        <taxon>Ecdysozoa</taxon>
        <taxon>Arthropoda</taxon>
        <taxon>Hexapoda</taxon>
        <taxon>Insecta</taxon>
        <taxon>Pterygota</taxon>
        <taxon>Neoptera</taxon>
        <taxon>Endopterygota</taxon>
        <taxon>Diptera</taxon>
        <taxon>Nematocera</taxon>
        <taxon>Culicoidea</taxon>
        <taxon>Culicidae</taxon>
        <taxon>Culicinae</taxon>
        <taxon>Aedini</taxon>
        <taxon>Aedes</taxon>
        <taxon>Stegomyia</taxon>
    </lineage>
</organism>
<dbReference type="EnsemblMetazoa" id="AAEL026690-RA">
    <property type="protein sequence ID" value="AAEL026690-PA"/>
    <property type="gene ID" value="AAEL026690"/>
</dbReference>
<keyword evidence="2" id="KW-1185">Reference proteome</keyword>
<proteinExistence type="predicted"/>
<evidence type="ECO:0000313" key="1">
    <source>
        <dbReference type="EnsemblMetazoa" id="AAEL026690-PA"/>
    </source>
</evidence>
<dbReference type="InParanoid" id="A0A6I8U801"/>
<reference evidence="1" key="2">
    <citation type="submission" date="2020-05" db="UniProtKB">
        <authorList>
            <consortium name="EnsemblMetazoa"/>
        </authorList>
    </citation>
    <scope>IDENTIFICATION</scope>
    <source>
        <strain evidence="1">LVP_AGWG</strain>
    </source>
</reference>
<dbReference type="Proteomes" id="UP000008820">
    <property type="component" value="Chromosome 2"/>
</dbReference>
<protein>
    <submittedName>
        <fullName evidence="1">Uncharacterized protein</fullName>
    </submittedName>
</protein>
<evidence type="ECO:0000313" key="2">
    <source>
        <dbReference type="Proteomes" id="UP000008820"/>
    </source>
</evidence>
<accession>A0A6I8U801</accession>
<name>A0A6I8U801_AEDAE</name>
<reference evidence="1 2" key="1">
    <citation type="submission" date="2017-06" db="EMBL/GenBank/DDBJ databases">
        <title>Aedes aegypti genome working group (AGWG) sequencing and assembly.</title>
        <authorList>
            <consortium name="Aedes aegypti Genome Working Group (AGWG)"/>
            <person name="Matthews B.J."/>
        </authorList>
    </citation>
    <scope>NUCLEOTIDE SEQUENCE [LARGE SCALE GENOMIC DNA]</scope>
    <source>
        <strain evidence="1 2">LVP_AGWG</strain>
    </source>
</reference>